<comment type="function">
    <text evidence="9">Component of the Mediator complex, a coactivator involved in the regulated transcription of nearly all RNA polymerase II-dependent genes. Mediator functions as a bridge to convey information from gene-specific regulatory proteins to the basal RNA polymerase II transcription machinery. Mediator is recruited to promoters by direct interactions with regulatory proteins and serves as a scaffold for the assembly of a functional preinitiation complex with RNA polymerase II and the general transcription factors.</text>
</comment>
<comment type="subunit">
    <text evidence="9">Component of the Mediator complex.</text>
</comment>
<keyword evidence="6 9" id="KW-0804">Transcription</keyword>
<gene>
    <name evidence="10" type="primary">NUT1</name>
    <name evidence="9" type="synonym">MED5</name>
    <name evidence="10" type="ORF">CAAN4_H23464</name>
</gene>
<evidence type="ECO:0000256" key="9">
    <source>
        <dbReference type="RuleBase" id="RU364142"/>
    </source>
</evidence>
<evidence type="ECO:0000256" key="6">
    <source>
        <dbReference type="ARBA" id="ARBA00023163"/>
    </source>
</evidence>
<dbReference type="PANTHER" id="PTHR35784">
    <property type="entry name" value="MEDIATOR OF RNA POLYMERASE II TRANSCRIPTION SUBUNIT 5"/>
    <property type="match status" value="1"/>
</dbReference>
<protein>
    <recommendedName>
        <fullName evidence="3 9">Mediator of RNA polymerase II transcription subunit 5</fullName>
    </recommendedName>
    <alternativeName>
        <fullName evidence="8 9">Mediator complex subunit 5</fullName>
    </alternativeName>
</protein>
<comment type="subcellular location">
    <subcellularLocation>
        <location evidence="1 9">Nucleus</location>
    </subcellularLocation>
</comment>
<proteinExistence type="inferred from homology"/>
<dbReference type="Proteomes" id="UP001497600">
    <property type="component" value="Chromosome H"/>
</dbReference>
<keyword evidence="11" id="KW-1185">Reference proteome</keyword>
<accession>A0ABP0EQJ7</accession>
<evidence type="ECO:0000256" key="1">
    <source>
        <dbReference type="ARBA" id="ARBA00004123"/>
    </source>
</evidence>
<evidence type="ECO:0000313" key="11">
    <source>
        <dbReference type="Proteomes" id="UP001497600"/>
    </source>
</evidence>
<keyword evidence="4 9" id="KW-0805">Transcription regulation</keyword>
<dbReference type="Pfam" id="PF08689">
    <property type="entry name" value="Med5"/>
    <property type="match status" value="1"/>
</dbReference>
<evidence type="ECO:0000256" key="3">
    <source>
        <dbReference type="ARBA" id="ARBA00020628"/>
    </source>
</evidence>
<evidence type="ECO:0000256" key="5">
    <source>
        <dbReference type="ARBA" id="ARBA00023159"/>
    </source>
</evidence>
<evidence type="ECO:0000256" key="4">
    <source>
        <dbReference type="ARBA" id="ARBA00023015"/>
    </source>
</evidence>
<dbReference type="PANTHER" id="PTHR35784:SF1">
    <property type="entry name" value="MEDIATOR OF RNA POLYMERASE II TRANSCRIPTION SUBUNIT 5"/>
    <property type="match status" value="1"/>
</dbReference>
<organism evidence="10 11">
    <name type="scientific">[Candida] anglica</name>
    <dbReference type="NCBI Taxonomy" id="148631"/>
    <lineage>
        <taxon>Eukaryota</taxon>
        <taxon>Fungi</taxon>
        <taxon>Dikarya</taxon>
        <taxon>Ascomycota</taxon>
        <taxon>Saccharomycotina</taxon>
        <taxon>Pichiomycetes</taxon>
        <taxon>Debaryomycetaceae</taxon>
        <taxon>Kurtzmaniella</taxon>
    </lineage>
</organism>
<keyword evidence="7 9" id="KW-0539">Nucleus</keyword>
<keyword evidence="5 9" id="KW-0010">Activator</keyword>
<reference evidence="10 11" key="1">
    <citation type="submission" date="2024-01" db="EMBL/GenBank/DDBJ databases">
        <authorList>
            <consortium name="Genoscope - CEA"/>
            <person name="William W."/>
        </authorList>
    </citation>
    <scope>NUCLEOTIDE SEQUENCE [LARGE SCALE GENOMIC DNA]</scope>
    <source>
        <strain evidence="10 11">29B2s-10</strain>
    </source>
</reference>
<evidence type="ECO:0000256" key="8">
    <source>
        <dbReference type="ARBA" id="ARBA00031256"/>
    </source>
</evidence>
<evidence type="ECO:0000313" key="10">
    <source>
        <dbReference type="EMBL" id="CAK7922163.1"/>
    </source>
</evidence>
<name>A0ABP0EQJ7_9ASCO</name>
<sequence>MSSDKISLRKVVSLAISRKTPPNKFVQLYNQLDQRESISDNEYVTSLMEASSSTSLGAGNNGIYLEYALSVALTNESRLVRFWVNMPKLTPMQQSEYLKIIPNFIIPQISPNEKLLCHSKGLVDSLVNLHLVDYSLNLLWMISNGSDGVDLKPLFTNVVLLWCLVAQKIPHLVKTECLKMIASKSVKLLSGKLDDESLSKLFIQQTKHILDVRDFEGVTHVIGHSNSVDSGLPGTLATNSTSFHNTRNLFDGPKSVVRATKLLQVKRYVWLNHLMVKGNLMNPKTFLKEYERRFTTRLGKGYVLFHELVVSTFKGIASAITMKQPNYVIWNWVSFLLTIIVRIPSELGISSLSSVEGIERGEETVEDAIFHAFAALDEKCKSVLVPMELQTSFVKSCIYNETLQLSSFNKLFPESPSFQMNDLSHLKNSLTTPIMDDMKFKLLDVNSEFTSLEESGLLEYINSLTGILQYSWEGAVELSETICKIIDDLISDKENDKLNRLLLTVMNNSKFLTMLCSRCEDGPHTILNKLMKYIDREDFSTDDDNFQETYAHFGVILLSIILISEHFNIDHSKLLIKESYTLDYVNGFYYRLCESLTSIPTPETEEDKTIVENYNNLISDWINALYDDSEDGLSDELIKSVNIKQIYKIISLIFRQGILACGVGKIDEKILNNGIDYLTQSFLIPCTLNIIKWLLTQTWVESSGLVVQEGKDGASSLLSVKVLHLLIKSNLNGGSESNTEPILTFRLVLNSIGSEILTQLRKLPGWESSELVNEIISFIDNNVDNDYRIRPDREVSTIMKKRENTVEELKQHLIHIVDSSDTSFIHYDSKLVDYVLSNDKRGLISLICEEIYKHHFPGYTHDVDEVRIFLNLILFIVMQDNTESEFWFKELSKLEIEGFSGSGKGFDTKFSTSMAYHYSSIFNIPEENSDDDLFNEHINLEENSTRAVLVRDLSRSDSFFAELLRVKKSQAHKSEEVRNSVQALVNQILKELSHLVAKDK</sequence>
<evidence type="ECO:0000256" key="2">
    <source>
        <dbReference type="ARBA" id="ARBA00008782"/>
    </source>
</evidence>
<evidence type="ECO:0000256" key="7">
    <source>
        <dbReference type="ARBA" id="ARBA00023242"/>
    </source>
</evidence>
<dbReference type="EMBL" id="OZ004260">
    <property type="protein sequence ID" value="CAK7922163.1"/>
    <property type="molecule type" value="Genomic_DNA"/>
</dbReference>
<comment type="similarity">
    <text evidence="2 9">Belongs to the Mediator complex subunit 5 family.</text>
</comment>
<dbReference type="InterPro" id="IPR014801">
    <property type="entry name" value="Mediator_Med5_fun"/>
</dbReference>